<evidence type="ECO:0000313" key="7">
    <source>
        <dbReference type="EMBL" id="HGU58909.1"/>
    </source>
</evidence>
<feature type="domain" description="HTH lysR-type" evidence="5">
    <location>
        <begin position="4"/>
        <end position="59"/>
    </location>
</feature>
<dbReference type="EMBL" id="DTAK01000012">
    <property type="protein sequence ID" value="HGU58909.1"/>
    <property type="molecule type" value="Genomic_DNA"/>
</dbReference>
<evidence type="ECO:0000256" key="3">
    <source>
        <dbReference type="ARBA" id="ARBA00023125"/>
    </source>
</evidence>
<evidence type="ECO:0000313" key="6">
    <source>
        <dbReference type="EMBL" id="HGE66836.1"/>
    </source>
</evidence>
<proteinExistence type="inferred from homology"/>
<reference evidence="7" key="1">
    <citation type="journal article" date="2020" name="mSystems">
        <title>Genome- and Community-Level Interaction Insights into Carbon Utilization and Element Cycling Functions of Hydrothermarchaeota in Hydrothermal Sediment.</title>
        <authorList>
            <person name="Zhou Z."/>
            <person name="Liu Y."/>
            <person name="Xu W."/>
            <person name="Pan J."/>
            <person name="Luo Z.H."/>
            <person name="Li M."/>
        </authorList>
    </citation>
    <scope>NUCLEOTIDE SEQUENCE [LARGE SCALE GENOMIC DNA]</scope>
    <source>
        <strain evidence="8">SpSt-10</strain>
        <strain evidence="7">SpSt-62</strain>
        <strain evidence="6">SpSt-97</strain>
    </source>
</reference>
<dbReference type="GO" id="GO:0000976">
    <property type="term" value="F:transcription cis-regulatory region binding"/>
    <property type="evidence" value="ECO:0007669"/>
    <property type="project" value="TreeGrafter"/>
</dbReference>
<accession>A0A7C4S4X0</accession>
<dbReference type="SUPFAM" id="SSF46785">
    <property type="entry name" value="Winged helix' DNA-binding domain"/>
    <property type="match status" value="1"/>
</dbReference>
<evidence type="ECO:0000256" key="2">
    <source>
        <dbReference type="ARBA" id="ARBA00023015"/>
    </source>
</evidence>
<evidence type="ECO:0000256" key="4">
    <source>
        <dbReference type="ARBA" id="ARBA00023163"/>
    </source>
</evidence>
<evidence type="ECO:0000256" key="1">
    <source>
        <dbReference type="ARBA" id="ARBA00009437"/>
    </source>
</evidence>
<dbReference type="PANTHER" id="PTHR30126:SF40">
    <property type="entry name" value="HTH-TYPE TRANSCRIPTIONAL REGULATOR GLTR"/>
    <property type="match status" value="1"/>
</dbReference>
<sequence length="313" mass="34766">MVRVDFLKTFLTVAKTGSFKKAAKELGISVSSVSFQINAVEEFYGATLLKRGVDGVKLTDEGKIALKNIESVLSSLEEAKKLIANIGGGKIVIASGMVGINVVFNIQTLLKAKYPEVDVRVELRGAHECVRGVMRGDYDFAIVGDILEEHLNSDRLYVEEIGMDKLVLIVPPNHPLADKEIVMLRDVMEYPVISLTDYYGITTSLKKALKSSGVSFDDLNVAYVVEDLFSQINSVSNGLGVAITSYIAVCKACEIGLIKIRDIKDLESERKIFFVSTKLSMESKRIREYADFITRNARTLFATFYEQCLHEVR</sequence>
<dbReference type="PROSITE" id="PS50931">
    <property type="entry name" value="HTH_LYSR"/>
    <property type="match status" value="1"/>
</dbReference>
<protein>
    <submittedName>
        <fullName evidence="7">LysR family transcriptional regulator</fullName>
    </submittedName>
</protein>
<keyword evidence="4" id="KW-0804">Transcription</keyword>
<dbReference type="EMBL" id="DTPI01000032">
    <property type="protein sequence ID" value="HGE66836.1"/>
    <property type="molecule type" value="Genomic_DNA"/>
</dbReference>
<dbReference type="GO" id="GO:0003700">
    <property type="term" value="F:DNA-binding transcription factor activity"/>
    <property type="evidence" value="ECO:0007669"/>
    <property type="project" value="InterPro"/>
</dbReference>
<comment type="similarity">
    <text evidence="1">Belongs to the LysR transcriptional regulatory family.</text>
</comment>
<comment type="caution">
    <text evidence="7">The sequence shown here is derived from an EMBL/GenBank/DDBJ whole genome shotgun (WGS) entry which is preliminary data.</text>
</comment>
<dbReference type="InterPro" id="IPR005119">
    <property type="entry name" value="LysR_subst-bd"/>
</dbReference>
<dbReference type="PANTHER" id="PTHR30126">
    <property type="entry name" value="HTH-TYPE TRANSCRIPTIONAL REGULATOR"/>
    <property type="match status" value="1"/>
</dbReference>
<dbReference type="EMBL" id="DRUC01000059">
    <property type="protein sequence ID" value="HHF48351.1"/>
    <property type="molecule type" value="Genomic_DNA"/>
</dbReference>
<dbReference type="Gene3D" id="1.10.10.10">
    <property type="entry name" value="Winged helix-like DNA-binding domain superfamily/Winged helix DNA-binding domain"/>
    <property type="match status" value="1"/>
</dbReference>
<evidence type="ECO:0000259" key="5">
    <source>
        <dbReference type="PROSITE" id="PS50931"/>
    </source>
</evidence>
<name>A0A7C4S4X0_9EURY</name>
<dbReference type="SUPFAM" id="SSF53850">
    <property type="entry name" value="Periplasmic binding protein-like II"/>
    <property type="match status" value="1"/>
</dbReference>
<dbReference type="InterPro" id="IPR036390">
    <property type="entry name" value="WH_DNA-bd_sf"/>
</dbReference>
<gene>
    <name evidence="8" type="ORF">ENL48_04050</name>
    <name evidence="7" type="ORF">ENT89_01625</name>
    <name evidence="6" type="ORF">ENX77_06975</name>
</gene>
<evidence type="ECO:0000313" key="8">
    <source>
        <dbReference type="EMBL" id="HHF48351.1"/>
    </source>
</evidence>
<organism evidence="7">
    <name type="scientific">Geoglobus ahangari</name>
    <dbReference type="NCBI Taxonomy" id="113653"/>
    <lineage>
        <taxon>Archaea</taxon>
        <taxon>Methanobacteriati</taxon>
        <taxon>Methanobacteriota</taxon>
        <taxon>Archaeoglobi</taxon>
        <taxon>Archaeoglobales</taxon>
        <taxon>Archaeoglobaceae</taxon>
        <taxon>Geoglobus</taxon>
    </lineage>
</organism>
<dbReference type="Pfam" id="PF03466">
    <property type="entry name" value="LysR_substrate"/>
    <property type="match status" value="1"/>
</dbReference>
<dbReference type="Gene3D" id="3.40.190.10">
    <property type="entry name" value="Periplasmic binding protein-like II"/>
    <property type="match status" value="2"/>
</dbReference>
<dbReference type="Pfam" id="PF00126">
    <property type="entry name" value="HTH_1"/>
    <property type="match status" value="1"/>
</dbReference>
<dbReference type="InterPro" id="IPR036388">
    <property type="entry name" value="WH-like_DNA-bd_sf"/>
</dbReference>
<keyword evidence="2" id="KW-0805">Transcription regulation</keyword>
<dbReference type="AlphaFoldDB" id="A0A7C4S4X0"/>
<dbReference type="InterPro" id="IPR000847">
    <property type="entry name" value="LysR_HTH_N"/>
</dbReference>
<keyword evidence="3" id="KW-0238">DNA-binding</keyword>